<dbReference type="AlphaFoldDB" id="A0A3L8S7P8"/>
<name>A0A3L8S7P8_CHLGU</name>
<evidence type="ECO:0000256" key="1">
    <source>
        <dbReference type="SAM" id="SignalP"/>
    </source>
</evidence>
<evidence type="ECO:0000313" key="2">
    <source>
        <dbReference type="EMBL" id="RLV97766.1"/>
    </source>
</evidence>
<dbReference type="EMBL" id="QUSF01000052">
    <property type="protein sequence ID" value="RLV97766.1"/>
    <property type="molecule type" value="Genomic_DNA"/>
</dbReference>
<protein>
    <recommendedName>
        <fullName evidence="4">IGFBP N-terminal domain-containing protein</fullName>
    </recommendedName>
</protein>
<proteinExistence type="predicted"/>
<gene>
    <name evidence="2" type="ORF">DV515_00011393</name>
</gene>
<evidence type="ECO:0000313" key="3">
    <source>
        <dbReference type="Proteomes" id="UP000276834"/>
    </source>
</evidence>
<keyword evidence="1" id="KW-0732">Signal</keyword>
<dbReference type="Proteomes" id="UP000276834">
    <property type="component" value="Unassembled WGS sequence"/>
</dbReference>
<organism evidence="2 3">
    <name type="scientific">Chloebia gouldiae</name>
    <name type="common">Gouldian finch</name>
    <name type="synonym">Erythrura gouldiae</name>
    <dbReference type="NCBI Taxonomy" id="44316"/>
    <lineage>
        <taxon>Eukaryota</taxon>
        <taxon>Metazoa</taxon>
        <taxon>Chordata</taxon>
        <taxon>Craniata</taxon>
        <taxon>Vertebrata</taxon>
        <taxon>Euteleostomi</taxon>
        <taxon>Archelosauria</taxon>
        <taxon>Archosauria</taxon>
        <taxon>Dinosauria</taxon>
        <taxon>Saurischia</taxon>
        <taxon>Theropoda</taxon>
        <taxon>Coelurosauria</taxon>
        <taxon>Aves</taxon>
        <taxon>Neognathae</taxon>
        <taxon>Neoaves</taxon>
        <taxon>Telluraves</taxon>
        <taxon>Australaves</taxon>
        <taxon>Passeriformes</taxon>
        <taxon>Passeroidea</taxon>
        <taxon>Passeridae</taxon>
        <taxon>Chloebia</taxon>
    </lineage>
</organism>
<evidence type="ECO:0008006" key="4">
    <source>
        <dbReference type="Google" id="ProtNLM"/>
    </source>
</evidence>
<reference evidence="2 3" key="1">
    <citation type="journal article" date="2018" name="Proc. R. Soc. B">
        <title>A non-coding region near Follistatin controls head colour polymorphism in the Gouldian finch.</title>
        <authorList>
            <person name="Toomey M.B."/>
            <person name="Marques C.I."/>
            <person name="Andrade P."/>
            <person name="Araujo P.M."/>
            <person name="Sabatino S."/>
            <person name="Gazda M.A."/>
            <person name="Afonso S."/>
            <person name="Lopes R.J."/>
            <person name="Corbo J.C."/>
            <person name="Carneiro M."/>
        </authorList>
    </citation>
    <scope>NUCLEOTIDE SEQUENCE [LARGE SCALE GENOMIC DNA]</scope>
    <source>
        <strain evidence="2">Red01</strain>
        <tissue evidence="2">Muscle</tissue>
    </source>
</reference>
<keyword evidence="3" id="KW-1185">Reference proteome</keyword>
<feature type="chain" id="PRO_5018282210" description="IGFBP N-terminal domain-containing protein" evidence="1">
    <location>
        <begin position="40"/>
        <end position="68"/>
    </location>
</feature>
<feature type="signal peptide" evidence="1">
    <location>
        <begin position="1"/>
        <end position="39"/>
    </location>
</feature>
<comment type="caution">
    <text evidence="2">The sequence shown here is derived from an EMBL/GenBank/DDBJ whole genome shotgun (WGS) entry which is preliminary data.</text>
</comment>
<sequence length="68" mass="7316">MMSQCPPCHTHPHLLTLSVPTPPAWLSCVLLCILGHSSCLGSASQPAQRHQGPCHLCQTCLRTEEGVN</sequence>
<accession>A0A3L8S7P8</accession>